<dbReference type="AlphaFoldDB" id="A0ABD7RR03"/>
<gene>
    <name evidence="1" type="ORF">EQ836_25305</name>
</gene>
<reference evidence="1 2" key="1">
    <citation type="submission" date="2019-01" db="EMBL/GenBank/DDBJ databases">
        <title>Whole genome shotgun sequencing of Pseudomonas spp. isolated by its ability to degrade furfural.</title>
        <authorList>
            <person name="Donoso R."/>
            <person name="Farkas C."/>
            <person name="Villegas P."/>
            <person name="Gonzales-Toro F."/>
            <person name="Guajardo-Parra M."/>
            <person name="Araya-Nail M."/>
            <person name="Morgante V."/>
            <person name="Perez-Pantoja D."/>
        </authorList>
    </citation>
    <scope>NUCLEOTIDE SEQUENCE [LARGE SCALE GENOMIC DNA]</scope>
    <source>
        <strain evidence="1 2">VN231</strain>
    </source>
</reference>
<name>A0ABD7RR03_ECTME</name>
<evidence type="ECO:0000313" key="1">
    <source>
        <dbReference type="EMBL" id="TRO10686.1"/>
    </source>
</evidence>
<dbReference type="Proteomes" id="UP000317327">
    <property type="component" value="Unassembled WGS sequence"/>
</dbReference>
<accession>A0ABD7RR03</accession>
<evidence type="ECO:0000313" key="2">
    <source>
        <dbReference type="Proteomes" id="UP000317327"/>
    </source>
</evidence>
<dbReference type="EMBL" id="SCFV01000020">
    <property type="protein sequence ID" value="TRO10686.1"/>
    <property type="molecule type" value="Genomic_DNA"/>
</dbReference>
<sequence length="71" mass="7796">MNAARQFIEAIASNMVEVKKPLKGIRDTLEDGEALGYLGATDDDQGMIEEAHEMVTSWIRSGLETLDQVDA</sequence>
<proteinExistence type="predicted"/>
<dbReference type="RefSeq" id="WP_143503287.1">
    <property type="nucleotide sequence ID" value="NZ_SCFV01000020.1"/>
</dbReference>
<comment type="caution">
    <text evidence="1">The sequence shown here is derived from an EMBL/GenBank/DDBJ whole genome shotgun (WGS) entry which is preliminary data.</text>
</comment>
<organism evidence="1 2">
    <name type="scientific">Ectopseudomonas mendocina</name>
    <name type="common">Pseudomonas mendocina</name>
    <dbReference type="NCBI Taxonomy" id="300"/>
    <lineage>
        <taxon>Bacteria</taxon>
        <taxon>Pseudomonadati</taxon>
        <taxon>Pseudomonadota</taxon>
        <taxon>Gammaproteobacteria</taxon>
        <taxon>Pseudomonadales</taxon>
        <taxon>Pseudomonadaceae</taxon>
        <taxon>Ectopseudomonas</taxon>
    </lineage>
</organism>
<protein>
    <submittedName>
        <fullName evidence="1">Uncharacterized protein</fullName>
    </submittedName>
</protein>